<comment type="similarity">
    <text evidence="7">Belongs to the queuine tRNA-ribosyltransferase family.</text>
</comment>
<dbReference type="UniPathway" id="UPA00392"/>
<dbReference type="Gene3D" id="3.20.20.105">
    <property type="entry name" value="Queuine tRNA-ribosyltransferase-like"/>
    <property type="match status" value="1"/>
</dbReference>
<dbReference type="NCBIfam" id="TIGR00430">
    <property type="entry name" value="Q_tRNA_tgt"/>
    <property type="match status" value="1"/>
</dbReference>
<dbReference type="InterPro" id="IPR002616">
    <property type="entry name" value="tRNA_ribo_trans-like"/>
</dbReference>
<keyword evidence="3 7" id="KW-0819">tRNA processing</keyword>
<dbReference type="NCBIfam" id="TIGR00449">
    <property type="entry name" value="tgt_general"/>
    <property type="match status" value="2"/>
</dbReference>
<accession>A0A1X0VBC1</accession>
<reference evidence="9 10" key="1">
    <citation type="journal article" date="2017" name="Front. Microbiol.">
        <title>Genomic Characterization of Dairy Associated Leuconostoc Species and Diversity of Leuconostocs in Undefined Mixed Mesophilic Starter Cultures.</title>
        <authorList>
            <person name="Frantzen C.A."/>
            <person name="Kot W."/>
            <person name="Pedersen T.B."/>
            <person name="Ardo Y.M."/>
            <person name="Broadbent J.R."/>
            <person name="Neve H."/>
            <person name="Hansen L.H."/>
            <person name="Dal Bello F."/>
            <person name="Ostlie H.M."/>
            <person name="Kleppen H.P."/>
            <person name="Vogensen F.K."/>
            <person name="Holo H."/>
        </authorList>
    </citation>
    <scope>NUCLEOTIDE SEQUENCE [LARGE SCALE GENOMIC DNA]</scope>
    <source>
        <strain evidence="9 10">LMGCF08</strain>
    </source>
</reference>
<dbReference type="EC" id="2.4.2.29" evidence="7"/>
<feature type="domain" description="tRNA-guanine(15) transglycosylase-like" evidence="8">
    <location>
        <begin position="21"/>
        <end position="396"/>
    </location>
</feature>
<comment type="function">
    <text evidence="7">Catalyzes the base-exchange of a guanine (G) residue with the queuine precursor 7-aminomethyl-7-deazaguanine (PreQ1) at position 34 (anticodon wobble position) in tRNAs with GU(N) anticodons (tRNA-Asp, -Asn, -His and -Tyr). Catalysis occurs through a double-displacement mechanism. The nucleophile active site attacks the C1' of nucleotide 34 to detach the guanine base from the RNA, forming a covalent enzyme-RNA intermediate. The proton acceptor active site deprotonates the incoming PreQ1, allowing a nucleophilic attack on the C1' of the ribose to form the product. After dissociation, two additional enzymatic reactions on the tRNA convert PreQ1 to queuine (Q), resulting in the hypermodified nucleoside queuosine (7-(((4,5-cis-dihydroxy-2-cyclopenten-1-yl)amino)methyl)-7-deazaguanosine).</text>
</comment>
<keyword evidence="2 7" id="KW-0808">Transferase</keyword>
<feature type="binding site" evidence="7">
    <location>
        <begin position="99"/>
        <end position="103"/>
    </location>
    <ligand>
        <name>substrate</name>
    </ligand>
</feature>
<evidence type="ECO:0000313" key="10">
    <source>
        <dbReference type="Proteomes" id="UP000192288"/>
    </source>
</evidence>
<evidence type="ECO:0000256" key="5">
    <source>
        <dbReference type="ARBA" id="ARBA00022833"/>
    </source>
</evidence>
<protein>
    <recommendedName>
        <fullName evidence="7">Queuine tRNA-ribosyltransferase</fullName>
        <ecNumber evidence="7">2.4.2.29</ecNumber>
    </recommendedName>
    <alternativeName>
        <fullName evidence="7">Guanine insertion enzyme</fullName>
    </alternativeName>
    <alternativeName>
        <fullName evidence="7">tRNA-guanine transglycosylase</fullName>
    </alternativeName>
</protein>
<evidence type="ECO:0000256" key="1">
    <source>
        <dbReference type="ARBA" id="ARBA00022676"/>
    </source>
</evidence>
<comment type="caution">
    <text evidence="9">The sequence shown here is derived from an EMBL/GenBank/DDBJ whole genome shotgun (WGS) entry which is preliminary data.</text>
</comment>
<comment type="pathway">
    <text evidence="7">tRNA modification; tRNA-queuosine biosynthesis.</text>
</comment>
<dbReference type="Pfam" id="PF01702">
    <property type="entry name" value="TGT"/>
    <property type="match status" value="1"/>
</dbReference>
<feature type="binding site" evidence="7">
    <location>
        <position position="153"/>
    </location>
    <ligand>
        <name>substrate</name>
    </ligand>
</feature>
<dbReference type="EMBL" id="MPLS01000091">
    <property type="protein sequence ID" value="ORI96960.1"/>
    <property type="molecule type" value="Genomic_DNA"/>
</dbReference>
<evidence type="ECO:0000256" key="3">
    <source>
        <dbReference type="ARBA" id="ARBA00022694"/>
    </source>
</evidence>
<evidence type="ECO:0000313" key="9">
    <source>
        <dbReference type="EMBL" id="ORI96960.1"/>
    </source>
</evidence>
<comment type="catalytic activity">
    <reaction evidence="6 7">
        <text>7-aminomethyl-7-carbaguanine + guanosine(34) in tRNA = 7-aminomethyl-7-carbaguanosine(34) in tRNA + guanine</text>
        <dbReference type="Rhea" id="RHEA:24104"/>
        <dbReference type="Rhea" id="RHEA-COMP:10341"/>
        <dbReference type="Rhea" id="RHEA-COMP:10342"/>
        <dbReference type="ChEBI" id="CHEBI:16235"/>
        <dbReference type="ChEBI" id="CHEBI:58703"/>
        <dbReference type="ChEBI" id="CHEBI:74269"/>
        <dbReference type="ChEBI" id="CHEBI:82833"/>
        <dbReference type="EC" id="2.4.2.29"/>
    </reaction>
</comment>
<dbReference type="InterPro" id="IPR050076">
    <property type="entry name" value="ArchSynthase1/Queuine_TRR"/>
</dbReference>
<feature type="binding site" evidence="7">
    <location>
        <position position="196"/>
    </location>
    <ligand>
        <name>substrate</name>
    </ligand>
</feature>
<organism evidence="9 10">
    <name type="scientific">Leuconostoc pseudomesenteroides</name>
    <dbReference type="NCBI Taxonomy" id="33968"/>
    <lineage>
        <taxon>Bacteria</taxon>
        <taxon>Bacillati</taxon>
        <taxon>Bacillota</taxon>
        <taxon>Bacilli</taxon>
        <taxon>Lactobacillales</taxon>
        <taxon>Lactobacillaceae</taxon>
        <taxon>Leuconostoc</taxon>
    </lineage>
</organism>
<name>A0A1X0VBC1_LEUPS</name>
<proteinExistence type="inferred from homology"/>
<dbReference type="GO" id="GO:0008616">
    <property type="term" value="P:tRNA queuosine(34) biosynthetic process"/>
    <property type="evidence" value="ECO:0007669"/>
    <property type="project" value="UniProtKB-UniRule"/>
</dbReference>
<feature type="region of interest" description="RNA binding; important for wobble base 34 recognition" evidence="7">
    <location>
        <begin position="278"/>
        <end position="282"/>
    </location>
</feature>
<keyword evidence="1 7" id="KW-0328">Glycosyltransferase</keyword>
<comment type="caution">
    <text evidence="7">Lacks conserved residue(s) required for the propagation of feature annotation.</text>
</comment>
<dbReference type="FunFam" id="3.20.20.105:FF:000001">
    <property type="entry name" value="Queuine tRNA-ribosyltransferase"/>
    <property type="match status" value="1"/>
</dbReference>
<evidence type="ECO:0000256" key="4">
    <source>
        <dbReference type="ARBA" id="ARBA00022785"/>
    </source>
</evidence>
<sequence length="406" mass="46029">MANEKHPAVWYEHLHTEKYTGARRGRIHTPHGTFETPMFMPVGTQGAVKGVGTRELKDIGSQFILSNTYHLWVRPGDELIAEAGGLHKYMGWDQAILTDSGGFQVFSLSDARKLKEEGVTFQNHVNGDRMFLSPEVAMRIQNNLGSDVMMQLDEAIPYFETYDYIKNSMQRSLRWAERAKVAHKKTDTQALFGIVQGAGFKALRTESANNLVDMDLPGYAVGGLSVGESKAEMNRVLGFTMPLLPEDKPRYLMGVAAPDSLIDGVMRGVDMFDCVLPTRIGRKGTLMTRYGRVVIRNSKYKNDFTPLDPDLSYYSPNPIRKEQFGNLAQYDIPGYNPFKTLTRSYLHHLFNANELLGAQLASEHNLRFLLQFMEDMRTAIENDELLAFRETVMEEYGYNKPNARLF</sequence>
<gene>
    <name evidence="7" type="primary">tgt</name>
    <name evidence="9" type="ORF">BMR96_09850</name>
</gene>
<dbReference type="InterPro" id="IPR036511">
    <property type="entry name" value="TGT-like_sf"/>
</dbReference>
<feature type="active site" description="Proton acceptor" evidence="7">
    <location>
        <position position="99"/>
    </location>
</feature>
<dbReference type="PANTHER" id="PTHR46499:SF1">
    <property type="entry name" value="QUEUINE TRNA-RIBOSYLTRANSFERASE"/>
    <property type="match status" value="1"/>
</dbReference>
<dbReference type="PANTHER" id="PTHR46499">
    <property type="entry name" value="QUEUINE TRNA-RIBOSYLTRANSFERASE"/>
    <property type="match status" value="1"/>
</dbReference>
<dbReference type="RefSeq" id="WP_004164742.1">
    <property type="nucleotide sequence ID" value="NZ_MPLS01000091.1"/>
</dbReference>
<evidence type="ECO:0000259" key="8">
    <source>
        <dbReference type="Pfam" id="PF01702"/>
    </source>
</evidence>
<dbReference type="AlphaFoldDB" id="A0A1X0VBC1"/>
<dbReference type="GO" id="GO:0008479">
    <property type="term" value="F:tRNA-guanosine(34) queuine transglycosylase activity"/>
    <property type="evidence" value="ECO:0007669"/>
    <property type="project" value="UniProtKB-UniRule"/>
</dbReference>
<dbReference type="SUPFAM" id="SSF51713">
    <property type="entry name" value="tRNA-guanine transglycosylase"/>
    <property type="match status" value="1"/>
</dbReference>
<keyword evidence="5" id="KW-0862">Zinc</keyword>
<dbReference type="HAMAP" id="MF_00168">
    <property type="entry name" value="Q_tRNA_Tgt"/>
    <property type="match status" value="1"/>
</dbReference>
<dbReference type="Proteomes" id="UP000192288">
    <property type="component" value="Unassembled WGS sequence"/>
</dbReference>
<evidence type="ECO:0000256" key="2">
    <source>
        <dbReference type="ARBA" id="ARBA00022679"/>
    </source>
</evidence>
<comment type="subunit">
    <text evidence="7">Homodimer. Within each dimer, one monomer is responsible for RNA recognition and catalysis, while the other monomer binds to the replacement base PreQ1.</text>
</comment>
<evidence type="ECO:0000256" key="7">
    <source>
        <dbReference type="HAMAP-Rule" id="MF_00168"/>
    </source>
</evidence>
<keyword evidence="4 7" id="KW-0671">Queuosine biosynthesis</keyword>
<dbReference type="GO" id="GO:0005829">
    <property type="term" value="C:cytosol"/>
    <property type="evidence" value="ECO:0007669"/>
    <property type="project" value="TreeGrafter"/>
</dbReference>
<evidence type="ECO:0000256" key="6">
    <source>
        <dbReference type="ARBA" id="ARBA00050112"/>
    </source>
</evidence>
<feature type="active site" description="Nucleophile" evidence="7">
    <location>
        <position position="273"/>
    </location>
</feature>
<feature type="binding site" evidence="7">
    <location>
        <position position="223"/>
    </location>
    <ligand>
        <name>substrate</name>
    </ligand>
</feature>
<dbReference type="InterPro" id="IPR004803">
    <property type="entry name" value="TGT"/>
</dbReference>